<protein>
    <submittedName>
        <fullName evidence="1">Uncharacterized protein</fullName>
    </submittedName>
</protein>
<organism evidence="1 2">
    <name type="scientific">Fusarium equiseti</name>
    <name type="common">Fusarium scirpi</name>
    <dbReference type="NCBI Taxonomy" id="61235"/>
    <lineage>
        <taxon>Eukaryota</taxon>
        <taxon>Fungi</taxon>
        <taxon>Dikarya</taxon>
        <taxon>Ascomycota</taxon>
        <taxon>Pezizomycotina</taxon>
        <taxon>Sordariomycetes</taxon>
        <taxon>Hypocreomycetidae</taxon>
        <taxon>Hypocreales</taxon>
        <taxon>Nectriaceae</taxon>
        <taxon>Fusarium</taxon>
        <taxon>Fusarium incarnatum-equiseti species complex</taxon>
    </lineage>
</organism>
<keyword evidence="2" id="KW-1185">Reference proteome</keyword>
<proteinExistence type="predicted"/>
<evidence type="ECO:0000313" key="2">
    <source>
        <dbReference type="Proteomes" id="UP001152024"/>
    </source>
</evidence>
<dbReference type="Proteomes" id="UP001152024">
    <property type="component" value="Unassembled WGS sequence"/>
</dbReference>
<reference evidence="1" key="1">
    <citation type="submission" date="2022-09" db="EMBL/GenBank/DDBJ databases">
        <title>Fusarium specimens isolated from Avocado Roots.</title>
        <authorList>
            <person name="Stajich J."/>
            <person name="Roper C."/>
            <person name="Heimlech-Rivalta G."/>
        </authorList>
    </citation>
    <scope>NUCLEOTIDE SEQUENCE</scope>
    <source>
        <strain evidence="1">CF00095</strain>
    </source>
</reference>
<name>A0ABQ8R5G6_FUSEQ</name>
<sequence length="142" mass="16685">MYILRRDLCTESRIIGVARYSLANDTRLNPDGGYLNLLVRQFGIDTEVLPNASNRFNLQWWRNTFRRSTCRRRLDPLVVQLLDDINRLLELQRQAHQDGRRGDLSVRARDYRIYHRIARLSRLDGNRELIASIAPLLLALRA</sequence>
<gene>
    <name evidence="1" type="ORF">NW768_007985</name>
</gene>
<accession>A0ABQ8R5G6</accession>
<evidence type="ECO:0000313" key="1">
    <source>
        <dbReference type="EMBL" id="KAJ4127713.1"/>
    </source>
</evidence>
<dbReference type="EMBL" id="JAOQBH010000012">
    <property type="protein sequence ID" value="KAJ4127713.1"/>
    <property type="molecule type" value="Genomic_DNA"/>
</dbReference>
<comment type="caution">
    <text evidence="1">The sequence shown here is derived from an EMBL/GenBank/DDBJ whole genome shotgun (WGS) entry which is preliminary data.</text>
</comment>